<dbReference type="EMBL" id="JAUSRO010000017">
    <property type="protein sequence ID" value="MDP9902346.1"/>
    <property type="molecule type" value="Genomic_DNA"/>
</dbReference>
<dbReference type="Proteomes" id="UP001226867">
    <property type="component" value="Unassembled WGS sequence"/>
</dbReference>
<organism evidence="1 2">
    <name type="scientific">Variovorax ginsengisoli</name>
    <dbReference type="NCBI Taxonomy" id="363844"/>
    <lineage>
        <taxon>Bacteria</taxon>
        <taxon>Pseudomonadati</taxon>
        <taxon>Pseudomonadota</taxon>
        <taxon>Betaproteobacteria</taxon>
        <taxon>Burkholderiales</taxon>
        <taxon>Comamonadaceae</taxon>
        <taxon>Variovorax</taxon>
    </lineage>
</organism>
<keyword evidence="2" id="KW-1185">Reference proteome</keyword>
<evidence type="ECO:0008006" key="3">
    <source>
        <dbReference type="Google" id="ProtNLM"/>
    </source>
</evidence>
<evidence type="ECO:0000313" key="2">
    <source>
        <dbReference type="Proteomes" id="UP001226867"/>
    </source>
</evidence>
<name>A0ABT9SDB6_9BURK</name>
<comment type="caution">
    <text evidence="1">The sequence shown here is derived from an EMBL/GenBank/DDBJ whole genome shotgun (WGS) entry which is preliminary data.</text>
</comment>
<protein>
    <recommendedName>
        <fullName evidence="3">Transmembrane protein</fullName>
    </recommendedName>
</protein>
<accession>A0ABT9SDB6</accession>
<gene>
    <name evidence="1" type="ORF">J2W36_004623</name>
</gene>
<sequence>MRTEASRRWWQGAFRLMLIWIAWMLVCAHLALVMAREAPSSDAKRVDSQRVNTMKEKTLNRPLELFN</sequence>
<proteinExistence type="predicted"/>
<dbReference type="RefSeq" id="WP_307692093.1">
    <property type="nucleotide sequence ID" value="NZ_JAUSRO010000017.1"/>
</dbReference>
<evidence type="ECO:0000313" key="1">
    <source>
        <dbReference type="EMBL" id="MDP9902346.1"/>
    </source>
</evidence>
<reference evidence="1 2" key="1">
    <citation type="submission" date="2023-07" db="EMBL/GenBank/DDBJ databases">
        <title>Sorghum-associated microbial communities from plants grown in Nebraska, USA.</title>
        <authorList>
            <person name="Schachtman D."/>
        </authorList>
    </citation>
    <scope>NUCLEOTIDE SEQUENCE [LARGE SCALE GENOMIC DNA]</scope>
    <source>
        <strain evidence="1 2">DS1607</strain>
    </source>
</reference>